<keyword evidence="6 9" id="KW-0808">Transferase</keyword>
<dbReference type="InterPro" id="IPR015421">
    <property type="entry name" value="PyrdxlP-dep_Trfase_major"/>
</dbReference>
<dbReference type="RefSeq" id="WP_013164836.1">
    <property type="nucleotide sequence ID" value="NC_014216.1"/>
</dbReference>
<keyword evidence="9" id="KW-0368">Histidine biosynthesis</keyword>
<dbReference type="Pfam" id="PF00155">
    <property type="entry name" value="Aminotran_1_2"/>
    <property type="match status" value="1"/>
</dbReference>
<dbReference type="GO" id="GO:0030170">
    <property type="term" value="F:pyridoxal phosphate binding"/>
    <property type="evidence" value="ECO:0007669"/>
    <property type="project" value="InterPro"/>
</dbReference>
<reference evidence="12" key="1">
    <citation type="submission" date="2010-02" db="EMBL/GenBank/DDBJ databases">
        <title>Complete sequence of Desulfurivibrio alkaliphilus AHT2.</title>
        <authorList>
            <consortium name="US DOE Joint Genome Institute"/>
            <person name="Pitluck S."/>
            <person name="Chertkov O."/>
            <person name="Detter J.C."/>
            <person name="Han C."/>
            <person name="Tapia R."/>
            <person name="Larimer F."/>
            <person name="Land M."/>
            <person name="Hauser L."/>
            <person name="Kyrpides N."/>
            <person name="Mikhailova N."/>
            <person name="Sorokin D.Y."/>
            <person name="Muyzer G."/>
            <person name="Woyke T."/>
        </authorList>
    </citation>
    <scope>NUCLEOTIDE SEQUENCE [LARGE SCALE GENOMIC DNA]</scope>
    <source>
        <strain evidence="12">DSM 19089 / UNIQEM U267 / AHT2</strain>
    </source>
</reference>
<evidence type="ECO:0000256" key="6">
    <source>
        <dbReference type="ARBA" id="ARBA00022679"/>
    </source>
</evidence>
<dbReference type="PROSITE" id="PS00599">
    <property type="entry name" value="AA_TRANSFER_CLASS_2"/>
    <property type="match status" value="1"/>
</dbReference>
<dbReference type="InterPro" id="IPR050106">
    <property type="entry name" value="HistidinolP_aminotransfase"/>
</dbReference>
<dbReference type="Gene3D" id="3.40.640.10">
    <property type="entry name" value="Type I PLP-dependent aspartate aminotransferase-like (Major domain)"/>
    <property type="match status" value="1"/>
</dbReference>
<feature type="modified residue" description="N6-(pyridoxal phosphate)lysine" evidence="9">
    <location>
        <position position="224"/>
    </location>
</feature>
<name>D6Z1J7_DESAT</name>
<dbReference type="AlphaFoldDB" id="D6Z1J7"/>
<comment type="pathway">
    <text evidence="2 9">Amino-acid biosynthesis; L-histidine biosynthesis; L-histidine from 5-phospho-alpha-D-ribose 1-diphosphate: step 7/9.</text>
</comment>
<dbReference type="InterPro" id="IPR001917">
    <property type="entry name" value="Aminotrans_II_pyridoxalP_BS"/>
</dbReference>
<evidence type="ECO:0000256" key="4">
    <source>
        <dbReference type="ARBA" id="ARBA00011738"/>
    </source>
</evidence>
<evidence type="ECO:0000259" key="10">
    <source>
        <dbReference type="Pfam" id="PF00155"/>
    </source>
</evidence>
<keyword evidence="5 9" id="KW-0032">Aminotransferase</keyword>
<dbReference type="InterPro" id="IPR004839">
    <property type="entry name" value="Aminotransferase_I/II_large"/>
</dbReference>
<dbReference type="Proteomes" id="UP000001508">
    <property type="component" value="Chromosome"/>
</dbReference>
<dbReference type="HAMAP" id="MF_01023">
    <property type="entry name" value="HisC_aminotrans_2"/>
    <property type="match status" value="1"/>
</dbReference>
<gene>
    <name evidence="9" type="primary">hisC</name>
    <name evidence="11" type="ordered locus">DaAHT2_2672</name>
</gene>
<dbReference type="STRING" id="589865.DaAHT2_2672"/>
<dbReference type="SUPFAM" id="SSF53383">
    <property type="entry name" value="PLP-dependent transferases"/>
    <property type="match status" value="1"/>
</dbReference>
<evidence type="ECO:0000313" key="12">
    <source>
        <dbReference type="Proteomes" id="UP000001508"/>
    </source>
</evidence>
<dbReference type="FunCoup" id="D6Z1J7">
    <property type="interactions" value="413"/>
</dbReference>
<dbReference type="EMBL" id="CP001940">
    <property type="protein sequence ID" value="ADH87331.1"/>
    <property type="molecule type" value="Genomic_DNA"/>
</dbReference>
<dbReference type="UniPathway" id="UPA00031">
    <property type="reaction ID" value="UER00012"/>
</dbReference>
<evidence type="ECO:0000256" key="7">
    <source>
        <dbReference type="ARBA" id="ARBA00022898"/>
    </source>
</evidence>
<dbReference type="InParanoid" id="D6Z1J7"/>
<feature type="domain" description="Aminotransferase class I/classII large" evidence="10">
    <location>
        <begin position="34"/>
        <end position="357"/>
    </location>
</feature>
<comment type="catalytic activity">
    <reaction evidence="8 9">
        <text>L-histidinol phosphate + 2-oxoglutarate = 3-(imidazol-4-yl)-2-oxopropyl phosphate + L-glutamate</text>
        <dbReference type="Rhea" id="RHEA:23744"/>
        <dbReference type="ChEBI" id="CHEBI:16810"/>
        <dbReference type="ChEBI" id="CHEBI:29985"/>
        <dbReference type="ChEBI" id="CHEBI:57766"/>
        <dbReference type="ChEBI" id="CHEBI:57980"/>
        <dbReference type="EC" id="2.6.1.9"/>
    </reaction>
</comment>
<evidence type="ECO:0000313" key="11">
    <source>
        <dbReference type="EMBL" id="ADH87331.1"/>
    </source>
</evidence>
<evidence type="ECO:0000256" key="1">
    <source>
        <dbReference type="ARBA" id="ARBA00001933"/>
    </source>
</evidence>
<evidence type="ECO:0000256" key="8">
    <source>
        <dbReference type="ARBA" id="ARBA00047481"/>
    </source>
</evidence>
<dbReference type="PANTHER" id="PTHR43643:SF3">
    <property type="entry name" value="HISTIDINOL-PHOSPHATE AMINOTRANSFERASE"/>
    <property type="match status" value="1"/>
</dbReference>
<dbReference type="Gene3D" id="3.90.1150.10">
    <property type="entry name" value="Aspartate Aminotransferase, domain 1"/>
    <property type="match status" value="1"/>
</dbReference>
<dbReference type="KEGG" id="dak:DaAHT2_2672"/>
<comment type="similarity">
    <text evidence="3 9">Belongs to the class-II pyridoxal-phosphate-dependent aminotransferase family. Histidinol-phosphate aminotransferase subfamily.</text>
</comment>
<dbReference type="InterPro" id="IPR015424">
    <property type="entry name" value="PyrdxlP-dep_Trfase"/>
</dbReference>
<dbReference type="GO" id="GO:0000105">
    <property type="term" value="P:L-histidine biosynthetic process"/>
    <property type="evidence" value="ECO:0007669"/>
    <property type="project" value="UniProtKB-UniRule"/>
</dbReference>
<dbReference type="NCBIfam" id="TIGR01141">
    <property type="entry name" value="hisC"/>
    <property type="match status" value="1"/>
</dbReference>
<evidence type="ECO:0000256" key="3">
    <source>
        <dbReference type="ARBA" id="ARBA00007970"/>
    </source>
</evidence>
<proteinExistence type="inferred from homology"/>
<dbReference type="HOGENOM" id="CLU_017584_3_3_7"/>
<dbReference type="EC" id="2.6.1.9" evidence="9"/>
<dbReference type="GO" id="GO:0004400">
    <property type="term" value="F:histidinol-phosphate transaminase activity"/>
    <property type="evidence" value="ECO:0007669"/>
    <property type="project" value="UniProtKB-UniRule"/>
</dbReference>
<evidence type="ECO:0000256" key="2">
    <source>
        <dbReference type="ARBA" id="ARBA00005011"/>
    </source>
</evidence>
<sequence length="368" mass="41119">MTIKVAAHIAELVPYPPGKPIEELEREYGISGSIKLASNENGLGPSPRAVKAIAESLSNLHRYPDGSCYYLARALARRLEVDPRRLVFGNGSNEIIGLLAAAFLGPGDEVITSHPTFLVYQNVVQAQGGVNRVVPLLDMRHDLEAMAAQINEQTRMIFLDNPNNPTGTVFTAAEFEDFLSRVPRRVIVVLDEAYVDFVEPELRLDARQYLDGQVPVVALRTFSKAYGLAGLRVGYGLMHEELAAYLHRVRQPFNVNSPAQIGALAALEDEEHYRLTLETTRREKARLRQAVEKLGCRTFASQANFFLIDVGGDGKALYEHLLRQGVIVRPMQAYGYPQYIRITPGRPDENDRFLRSLEQSLKELAYGR</sequence>
<accession>D6Z1J7</accession>
<organism evidence="11 12">
    <name type="scientific">Desulfurivibrio alkaliphilus (strain DSM 19089 / UNIQEM U267 / AHT2)</name>
    <dbReference type="NCBI Taxonomy" id="589865"/>
    <lineage>
        <taxon>Bacteria</taxon>
        <taxon>Pseudomonadati</taxon>
        <taxon>Thermodesulfobacteriota</taxon>
        <taxon>Desulfobulbia</taxon>
        <taxon>Desulfobulbales</taxon>
        <taxon>Desulfobulbaceae</taxon>
        <taxon>Desulfurivibrio</taxon>
    </lineage>
</organism>
<dbReference type="OrthoDB" id="9813612at2"/>
<keyword evidence="7 9" id="KW-0663">Pyridoxal phosphate</keyword>
<comment type="subunit">
    <text evidence="4 9">Homodimer.</text>
</comment>
<protein>
    <recommendedName>
        <fullName evidence="9">Histidinol-phosphate aminotransferase</fullName>
        <ecNumber evidence="9">2.6.1.9</ecNumber>
    </recommendedName>
    <alternativeName>
        <fullName evidence="9">Imidazole acetol-phosphate transaminase</fullName>
    </alternativeName>
</protein>
<dbReference type="eggNOG" id="COG0079">
    <property type="taxonomic scope" value="Bacteria"/>
</dbReference>
<keyword evidence="9" id="KW-0028">Amino-acid biosynthesis</keyword>
<dbReference type="PANTHER" id="PTHR43643">
    <property type="entry name" value="HISTIDINOL-PHOSPHATE AMINOTRANSFERASE 2"/>
    <property type="match status" value="1"/>
</dbReference>
<evidence type="ECO:0000256" key="9">
    <source>
        <dbReference type="HAMAP-Rule" id="MF_01023"/>
    </source>
</evidence>
<comment type="cofactor">
    <cofactor evidence="1 9">
        <name>pyridoxal 5'-phosphate</name>
        <dbReference type="ChEBI" id="CHEBI:597326"/>
    </cofactor>
</comment>
<keyword evidence="12" id="KW-1185">Reference proteome</keyword>
<dbReference type="CDD" id="cd00609">
    <property type="entry name" value="AAT_like"/>
    <property type="match status" value="1"/>
</dbReference>
<evidence type="ECO:0000256" key="5">
    <source>
        <dbReference type="ARBA" id="ARBA00022576"/>
    </source>
</evidence>
<dbReference type="InterPro" id="IPR005861">
    <property type="entry name" value="HisP_aminotrans"/>
</dbReference>
<dbReference type="InterPro" id="IPR015422">
    <property type="entry name" value="PyrdxlP-dep_Trfase_small"/>
</dbReference>